<dbReference type="Proteomes" id="UP000799291">
    <property type="component" value="Unassembled WGS sequence"/>
</dbReference>
<organism evidence="1 2">
    <name type="scientific">Lentithecium fluviatile CBS 122367</name>
    <dbReference type="NCBI Taxonomy" id="1168545"/>
    <lineage>
        <taxon>Eukaryota</taxon>
        <taxon>Fungi</taxon>
        <taxon>Dikarya</taxon>
        <taxon>Ascomycota</taxon>
        <taxon>Pezizomycotina</taxon>
        <taxon>Dothideomycetes</taxon>
        <taxon>Pleosporomycetidae</taxon>
        <taxon>Pleosporales</taxon>
        <taxon>Massarineae</taxon>
        <taxon>Lentitheciaceae</taxon>
        <taxon>Lentithecium</taxon>
    </lineage>
</organism>
<gene>
    <name evidence="1" type="ORF">K458DRAFT_306062</name>
</gene>
<accession>A0A6G1IXM3</accession>
<protein>
    <submittedName>
        <fullName evidence="1">Uncharacterized protein</fullName>
    </submittedName>
</protein>
<name>A0A6G1IXM3_9PLEO</name>
<dbReference type="AlphaFoldDB" id="A0A6G1IXM3"/>
<evidence type="ECO:0000313" key="1">
    <source>
        <dbReference type="EMBL" id="KAF2682994.1"/>
    </source>
</evidence>
<evidence type="ECO:0000313" key="2">
    <source>
        <dbReference type="Proteomes" id="UP000799291"/>
    </source>
</evidence>
<sequence>MHFQSLEAYFRRVENVLWEESKRAFQWKENFTPGIRQRTGPKPDLSYGFKASQSSYDHQGLKGINYFRNLSFEVLGELRARSPAILSTVTTGLAKWHQWRTDNRNKPDGGLYQGKLMTPEFLCFPWAVVEVKHAQGRMSDEEYCQFQLANATACAYDLQERLIRSVDDSGDVDPIIGFTCIGPRVRLWLTYRGDDGKIHMVCVWATSVDRTWGALCLTEVITNTRVWATRILRGKIVQYIDLAYRRATP</sequence>
<dbReference type="EMBL" id="MU005585">
    <property type="protein sequence ID" value="KAF2682994.1"/>
    <property type="molecule type" value="Genomic_DNA"/>
</dbReference>
<feature type="non-terminal residue" evidence="1">
    <location>
        <position position="249"/>
    </location>
</feature>
<reference evidence="1" key="1">
    <citation type="journal article" date="2020" name="Stud. Mycol.">
        <title>101 Dothideomycetes genomes: a test case for predicting lifestyles and emergence of pathogens.</title>
        <authorList>
            <person name="Haridas S."/>
            <person name="Albert R."/>
            <person name="Binder M."/>
            <person name="Bloem J."/>
            <person name="Labutti K."/>
            <person name="Salamov A."/>
            <person name="Andreopoulos B."/>
            <person name="Baker S."/>
            <person name="Barry K."/>
            <person name="Bills G."/>
            <person name="Bluhm B."/>
            <person name="Cannon C."/>
            <person name="Castanera R."/>
            <person name="Culley D."/>
            <person name="Daum C."/>
            <person name="Ezra D."/>
            <person name="Gonzalez J."/>
            <person name="Henrissat B."/>
            <person name="Kuo A."/>
            <person name="Liang C."/>
            <person name="Lipzen A."/>
            <person name="Lutzoni F."/>
            <person name="Magnuson J."/>
            <person name="Mondo S."/>
            <person name="Nolan M."/>
            <person name="Ohm R."/>
            <person name="Pangilinan J."/>
            <person name="Park H.-J."/>
            <person name="Ramirez L."/>
            <person name="Alfaro M."/>
            <person name="Sun H."/>
            <person name="Tritt A."/>
            <person name="Yoshinaga Y."/>
            <person name="Zwiers L.-H."/>
            <person name="Turgeon B."/>
            <person name="Goodwin S."/>
            <person name="Spatafora J."/>
            <person name="Crous P."/>
            <person name="Grigoriev I."/>
        </authorList>
    </citation>
    <scope>NUCLEOTIDE SEQUENCE</scope>
    <source>
        <strain evidence="1">CBS 122367</strain>
    </source>
</reference>
<dbReference type="OrthoDB" id="5081713at2759"/>
<proteinExistence type="predicted"/>
<keyword evidence="2" id="KW-1185">Reference proteome</keyword>